<dbReference type="EMBL" id="PGGW01000065">
    <property type="protein sequence ID" value="PJE95488.1"/>
    <property type="molecule type" value="Genomic_DNA"/>
</dbReference>
<sequence length="119" mass="13172">MHEHHERQNKMNDNQPGTLRRIADSVADNWIARVYLAVCAALLLWVAYDAAFVQHEDASFAGIWPILFTLPTGLINTFGPDEGTAAAVSYFVLTPVAAVVNAWLFSALLRRLRGRAVHA</sequence>
<gene>
    <name evidence="2" type="ORF">CUT44_23070</name>
</gene>
<keyword evidence="1" id="KW-0472">Membrane</keyword>
<evidence type="ECO:0000256" key="1">
    <source>
        <dbReference type="SAM" id="Phobius"/>
    </source>
</evidence>
<dbReference type="AlphaFoldDB" id="A0A2M8LU47"/>
<name>A0A2M8LU47_9ACTN</name>
<accession>A0A2M8LU47</accession>
<dbReference type="Proteomes" id="UP000230407">
    <property type="component" value="Unassembled WGS sequence"/>
</dbReference>
<dbReference type="NCBIfam" id="NF046119">
    <property type="entry name" value="memb_SCO4225"/>
    <property type="match status" value="1"/>
</dbReference>
<evidence type="ECO:0000313" key="2">
    <source>
        <dbReference type="EMBL" id="PJE95488.1"/>
    </source>
</evidence>
<keyword evidence="3" id="KW-1185">Reference proteome</keyword>
<proteinExistence type="predicted"/>
<feature type="transmembrane region" description="Helical" evidence="1">
    <location>
        <begin position="85"/>
        <end position="105"/>
    </location>
</feature>
<protein>
    <submittedName>
        <fullName evidence="2">Uncharacterized protein</fullName>
    </submittedName>
</protein>
<reference evidence="2 3" key="1">
    <citation type="submission" date="2017-11" db="EMBL/GenBank/DDBJ databases">
        <title>Streptomyces carmine sp. nov., a novel actinomycete isolated from Sophora alopecuroides in Xinjiang, China.</title>
        <authorList>
            <person name="Wang Y."/>
            <person name="Luo X."/>
            <person name="Wan C."/>
            <person name="Zhang L."/>
        </authorList>
    </citation>
    <scope>NUCLEOTIDE SEQUENCE [LARGE SCALE GENOMIC DNA]</scope>
    <source>
        <strain evidence="2 3">TRM SA0054</strain>
    </source>
</reference>
<organism evidence="2 3">
    <name type="scientific">Streptomyces carminius</name>
    <dbReference type="NCBI Taxonomy" id="2665496"/>
    <lineage>
        <taxon>Bacteria</taxon>
        <taxon>Bacillati</taxon>
        <taxon>Actinomycetota</taxon>
        <taxon>Actinomycetes</taxon>
        <taxon>Kitasatosporales</taxon>
        <taxon>Streptomycetaceae</taxon>
        <taxon>Streptomyces</taxon>
    </lineage>
</organism>
<evidence type="ECO:0000313" key="3">
    <source>
        <dbReference type="Proteomes" id="UP000230407"/>
    </source>
</evidence>
<keyword evidence="1" id="KW-0812">Transmembrane</keyword>
<keyword evidence="1" id="KW-1133">Transmembrane helix</keyword>
<feature type="transmembrane region" description="Helical" evidence="1">
    <location>
        <begin position="30"/>
        <end position="48"/>
    </location>
</feature>
<comment type="caution">
    <text evidence="2">The sequence shown here is derived from an EMBL/GenBank/DDBJ whole genome shotgun (WGS) entry which is preliminary data.</text>
</comment>
<dbReference type="InterPro" id="IPR057702">
    <property type="entry name" value="DUF7942"/>
</dbReference>
<dbReference type="Pfam" id="PF25637">
    <property type="entry name" value="DUF7942"/>
    <property type="match status" value="1"/>
</dbReference>